<dbReference type="GO" id="GO:0016787">
    <property type="term" value="F:hydrolase activity"/>
    <property type="evidence" value="ECO:0007669"/>
    <property type="project" value="UniProtKB-KW"/>
</dbReference>
<dbReference type="InterPro" id="IPR050855">
    <property type="entry name" value="NDM-1-like"/>
</dbReference>
<comment type="caution">
    <text evidence="2">The sequence shown here is derived from an EMBL/GenBank/DDBJ whole genome shotgun (WGS) entry which is preliminary data.</text>
</comment>
<feature type="domain" description="Metallo-beta-lactamase" evidence="1">
    <location>
        <begin position="41"/>
        <end position="240"/>
    </location>
</feature>
<dbReference type="Proteomes" id="UP000440004">
    <property type="component" value="Unassembled WGS sequence"/>
</dbReference>
<dbReference type="Pfam" id="PF00753">
    <property type="entry name" value="Lactamase_B"/>
    <property type="match status" value="1"/>
</dbReference>
<evidence type="ECO:0000259" key="1">
    <source>
        <dbReference type="SMART" id="SM00849"/>
    </source>
</evidence>
<keyword evidence="2" id="KW-0378">Hydrolase</keyword>
<dbReference type="EMBL" id="WHNX01000014">
    <property type="protein sequence ID" value="MPW26120.1"/>
    <property type="molecule type" value="Genomic_DNA"/>
</dbReference>
<dbReference type="InterPro" id="IPR001279">
    <property type="entry name" value="Metallo-B-lactamas"/>
</dbReference>
<dbReference type="AlphaFoldDB" id="A0A6A7K9J1"/>
<accession>A0A6A7K9J1</accession>
<dbReference type="SUPFAM" id="SSF56281">
    <property type="entry name" value="Metallo-hydrolase/oxidoreductase"/>
    <property type="match status" value="1"/>
</dbReference>
<keyword evidence="3" id="KW-1185">Reference proteome</keyword>
<sequence>MSQAVSTRLKEFALYTATAPWKLYVKPFKVAPRTYYVGNEWVGIYLIDSEAGLILIDTGVYENVYLTLEGIRSLGFDPKELKHILLTHCHVDHSGGAKALRELTGAKIWLSKIDADFRTTKANLEGIKSMDIKIEMPEFQNHYYEVDELYNDNEPMVFGSVEITSKLSPGHTPGTTSFFIKSADESGKVIVAAIHGGVGPLTMTDKFLKTYDLPMDTRETFIHDCREMKKITVDITLPSHPSHGKLFECITADRMDYTVFIDRDSWGEFLDDRVKIVEELDAKEKNGGA</sequence>
<dbReference type="PANTHER" id="PTHR42951">
    <property type="entry name" value="METALLO-BETA-LACTAMASE DOMAIN-CONTAINING"/>
    <property type="match status" value="1"/>
</dbReference>
<name>A0A6A7K9J1_9FIRM</name>
<evidence type="ECO:0000313" key="3">
    <source>
        <dbReference type="Proteomes" id="UP000440004"/>
    </source>
</evidence>
<gene>
    <name evidence="2" type="ORF">GC105_09985</name>
</gene>
<dbReference type="Gene3D" id="3.60.15.10">
    <property type="entry name" value="Ribonuclease Z/Hydroxyacylglutathione hydrolase-like"/>
    <property type="match status" value="1"/>
</dbReference>
<reference evidence="2 3" key="1">
    <citation type="submission" date="2019-10" db="EMBL/GenBank/DDBJ databases">
        <title>Alkalibaculum tamaniensis sp.nov., a new alkaliphilic acetogen, isolated on methoxylated aromatics from a mud volcano.</title>
        <authorList>
            <person name="Khomyakova M.A."/>
            <person name="Merkel A.Y."/>
            <person name="Bonch-Osmolovskaya E.A."/>
            <person name="Slobodkin A.I."/>
        </authorList>
    </citation>
    <scope>NUCLEOTIDE SEQUENCE [LARGE SCALE GENOMIC DNA]</scope>
    <source>
        <strain evidence="2 3">M08DMB</strain>
    </source>
</reference>
<dbReference type="InterPro" id="IPR036866">
    <property type="entry name" value="RibonucZ/Hydroxyglut_hydro"/>
</dbReference>
<organism evidence="2 3">
    <name type="scientific">Alkalibaculum sporogenes</name>
    <dbReference type="NCBI Taxonomy" id="2655001"/>
    <lineage>
        <taxon>Bacteria</taxon>
        <taxon>Bacillati</taxon>
        <taxon>Bacillota</taxon>
        <taxon>Clostridia</taxon>
        <taxon>Eubacteriales</taxon>
        <taxon>Eubacteriaceae</taxon>
        <taxon>Alkalibaculum</taxon>
    </lineage>
</organism>
<proteinExistence type="predicted"/>
<evidence type="ECO:0000313" key="2">
    <source>
        <dbReference type="EMBL" id="MPW26120.1"/>
    </source>
</evidence>
<protein>
    <submittedName>
        <fullName evidence="2">MBL fold metallo-hydrolase</fullName>
    </submittedName>
</protein>
<dbReference type="SMART" id="SM00849">
    <property type="entry name" value="Lactamase_B"/>
    <property type="match status" value="1"/>
</dbReference>
<dbReference type="RefSeq" id="WP_152804316.1">
    <property type="nucleotide sequence ID" value="NZ_WHNX01000014.1"/>
</dbReference>